<evidence type="ECO:0000313" key="3">
    <source>
        <dbReference type="Proteomes" id="UP001276659"/>
    </source>
</evidence>
<feature type="compositionally biased region" description="Acidic residues" evidence="1">
    <location>
        <begin position="104"/>
        <end position="114"/>
    </location>
</feature>
<gene>
    <name evidence="2" type="ORF">OEA41_003622</name>
</gene>
<dbReference type="Proteomes" id="UP001276659">
    <property type="component" value="Unassembled WGS sequence"/>
</dbReference>
<dbReference type="AlphaFoldDB" id="A0AAE0DLM2"/>
<accession>A0AAE0DLM2</accession>
<sequence length="114" mass="11945">MAGTADGTCVPLSATPVEIAVITPSTMANCAPLVMVEFEGAVLDDARFVSAVLEIFPVEGGTTELITPFDCTRPDSPEVESVEFDEATFSCTKSDEAVPKDVKPEDDEADDSAA</sequence>
<evidence type="ECO:0000313" key="2">
    <source>
        <dbReference type="EMBL" id="KAK3171538.1"/>
    </source>
</evidence>
<proteinExistence type="predicted"/>
<feature type="region of interest" description="Disordered" evidence="1">
    <location>
        <begin position="93"/>
        <end position="114"/>
    </location>
</feature>
<evidence type="ECO:0000256" key="1">
    <source>
        <dbReference type="SAM" id="MobiDB-lite"/>
    </source>
</evidence>
<comment type="caution">
    <text evidence="2">The sequence shown here is derived from an EMBL/GenBank/DDBJ whole genome shotgun (WGS) entry which is preliminary data.</text>
</comment>
<organism evidence="2 3">
    <name type="scientific">Lepraria neglecta</name>
    <dbReference type="NCBI Taxonomy" id="209136"/>
    <lineage>
        <taxon>Eukaryota</taxon>
        <taxon>Fungi</taxon>
        <taxon>Dikarya</taxon>
        <taxon>Ascomycota</taxon>
        <taxon>Pezizomycotina</taxon>
        <taxon>Lecanoromycetes</taxon>
        <taxon>OSLEUM clade</taxon>
        <taxon>Lecanoromycetidae</taxon>
        <taxon>Lecanorales</taxon>
        <taxon>Lecanorineae</taxon>
        <taxon>Stereocaulaceae</taxon>
        <taxon>Lepraria</taxon>
    </lineage>
</organism>
<protein>
    <submittedName>
        <fullName evidence="2">Uncharacterized protein</fullName>
    </submittedName>
</protein>
<reference evidence="2" key="1">
    <citation type="submission" date="2022-11" db="EMBL/GenBank/DDBJ databases">
        <title>Chromosomal genome sequence assembly and mating type (MAT) locus characterization of the leprose asexual lichenized fungus Lepraria neglecta (Nyl.) Erichsen.</title>
        <authorList>
            <person name="Allen J.L."/>
            <person name="Pfeffer B."/>
        </authorList>
    </citation>
    <scope>NUCLEOTIDE SEQUENCE</scope>
    <source>
        <strain evidence="2">Allen 5258</strain>
    </source>
</reference>
<dbReference type="EMBL" id="JASNWA010000008">
    <property type="protein sequence ID" value="KAK3171538.1"/>
    <property type="molecule type" value="Genomic_DNA"/>
</dbReference>
<name>A0AAE0DLM2_9LECA</name>
<keyword evidence="3" id="KW-1185">Reference proteome</keyword>
<feature type="compositionally biased region" description="Basic and acidic residues" evidence="1">
    <location>
        <begin position="93"/>
        <end position="103"/>
    </location>
</feature>